<evidence type="ECO:0000313" key="1">
    <source>
        <dbReference type="EMBL" id="QGG47897.1"/>
    </source>
</evidence>
<sequence length="94" mass="10865">MAWERGKERLQKALSGFLEMPKDVLMDYPKLTMIGNVQLVLENHRGIIEYSEEKMRIMVTGGQIEIVGEKLILKTILPEELVVEGHIKQVRFDI</sequence>
<organism evidence="1 2">
    <name type="scientific">Heliorestis convoluta</name>
    <dbReference type="NCBI Taxonomy" id="356322"/>
    <lineage>
        <taxon>Bacteria</taxon>
        <taxon>Bacillati</taxon>
        <taxon>Bacillota</taxon>
        <taxon>Clostridia</taxon>
        <taxon>Eubacteriales</taxon>
        <taxon>Heliobacteriaceae</taxon>
        <taxon>Heliorestis</taxon>
    </lineage>
</organism>
<evidence type="ECO:0000313" key="2">
    <source>
        <dbReference type="Proteomes" id="UP000366051"/>
    </source>
</evidence>
<dbReference type="OrthoDB" id="2989236at2"/>
<proteinExistence type="predicted"/>
<name>A0A5Q2MZ04_9FIRM</name>
<gene>
    <name evidence="1" type="primary">yqfC</name>
    <name evidence="1" type="ORF">FTV88_1799</name>
</gene>
<reference evidence="2" key="1">
    <citation type="submission" date="2019-11" db="EMBL/GenBank/DDBJ databases">
        <title>Genome sequence of Heliorestis convoluta strain HH, an alkaliphilic and minimalistic phototrophic bacterium from a soda lake in Egypt.</title>
        <authorList>
            <person name="Dewey E.D."/>
            <person name="Stokes L.M."/>
            <person name="Burchell B.M."/>
            <person name="Shaffer K.N."/>
            <person name="Huntington A.M."/>
            <person name="Baker J.M."/>
            <person name="Nadendla S."/>
            <person name="Giglio M.G."/>
            <person name="Touchman J.W."/>
            <person name="Blankenship R.E."/>
            <person name="Madigan M.T."/>
            <person name="Sattley W.M."/>
        </authorList>
    </citation>
    <scope>NUCLEOTIDE SEQUENCE [LARGE SCALE GENOMIC DNA]</scope>
    <source>
        <strain evidence="2">HH</strain>
    </source>
</reference>
<dbReference type="EMBL" id="CP045875">
    <property type="protein sequence ID" value="QGG47897.1"/>
    <property type="molecule type" value="Genomic_DNA"/>
</dbReference>
<dbReference type="AlphaFoldDB" id="A0A5Q2MZ04"/>
<dbReference type="RefSeq" id="WP_153725192.1">
    <property type="nucleotide sequence ID" value="NZ_CP045875.1"/>
</dbReference>
<protein>
    <submittedName>
        <fullName evidence="1">Sporulation protein YqfC</fullName>
    </submittedName>
</protein>
<dbReference type="InterPro" id="IPR022477">
    <property type="entry name" value="Spore_YqfC"/>
</dbReference>
<dbReference type="Pfam" id="PF07873">
    <property type="entry name" value="YabP"/>
    <property type="match status" value="1"/>
</dbReference>
<dbReference type="NCBIfam" id="TIGR02856">
    <property type="entry name" value="spore_yqfC"/>
    <property type="match status" value="1"/>
</dbReference>
<accession>A0A5Q2MZ04</accession>
<dbReference type="InterPro" id="IPR022476">
    <property type="entry name" value="Spore_YabP/YqfC"/>
</dbReference>
<keyword evidence="2" id="KW-1185">Reference proteome</keyword>
<dbReference type="KEGG" id="hcv:FTV88_1799"/>
<dbReference type="Proteomes" id="UP000366051">
    <property type="component" value="Chromosome"/>
</dbReference>